<evidence type="ECO:0000313" key="1">
    <source>
        <dbReference type="EMBL" id="AET67383.1"/>
    </source>
</evidence>
<dbReference type="HOGENOM" id="CLU_1683733_0_0_9"/>
<sequence>MREKSRNYGLRCTRGNFLNVVPVYRSENGANYMFELYNNRVRASRPVAVLKASRGTVLVDGRVKRSFRAILEIRSDVPFSQEELNHLPTDVATLLMRELGGNPAQEEFIIKITCPIPTDSCDTRETVISESWMNGVINPDQYQIFSGSTLIMSG</sequence>
<proteinExistence type="predicted"/>
<gene>
    <name evidence="1" type="ordered locus">Desor_1744</name>
</gene>
<evidence type="ECO:0000313" key="2">
    <source>
        <dbReference type="Proteomes" id="UP000006346"/>
    </source>
</evidence>
<dbReference type="Proteomes" id="UP000006346">
    <property type="component" value="Chromosome"/>
</dbReference>
<reference evidence="1 2" key="2">
    <citation type="journal article" date="2012" name="J. Bacteriol.">
        <title>Complete genome sequences of Desulfosporosinus orientis DSM765T, Desulfosporosinus youngiae DSM17734T, Desulfosporosinus meridiei DSM13257T, and Desulfosporosinus acidiphilus DSM22704T.</title>
        <authorList>
            <person name="Pester M."/>
            <person name="Brambilla E."/>
            <person name="Alazard D."/>
            <person name="Rattei T."/>
            <person name="Weinmaier T."/>
            <person name="Han J."/>
            <person name="Lucas S."/>
            <person name="Lapidus A."/>
            <person name="Cheng J.F."/>
            <person name="Goodwin L."/>
            <person name="Pitluck S."/>
            <person name="Peters L."/>
            <person name="Ovchinnikova G."/>
            <person name="Teshima H."/>
            <person name="Detter J.C."/>
            <person name="Han C.S."/>
            <person name="Tapia R."/>
            <person name="Land M.L."/>
            <person name="Hauser L."/>
            <person name="Kyrpides N.C."/>
            <person name="Ivanova N.N."/>
            <person name="Pagani I."/>
            <person name="Huntmann M."/>
            <person name="Wei C.L."/>
            <person name="Davenport K.W."/>
            <person name="Daligault H."/>
            <person name="Chain P.S."/>
            <person name="Chen A."/>
            <person name="Mavromatis K."/>
            <person name="Markowitz V."/>
            <person name="Szeto E."/>
            <person name="Mikhailova N."/>
            <person name="Pati A."/>
            <person name="Wagner M."/>
            <person name="Woyke T."/>
            <person name="Ollivier B."/>
            <person name="Klenk H.P."/>
            <person name="Spring S."/>
            <person name="Loy A."/>
        </authorList>
    </citation>
    <scope>NUCLEOTIDE SEQUENCE [LARGE SCALE GENOMIC DNA]</scope>
    <source>
        <strain evidence="2">ATCC 19365 / DSM 765 / NCIMB 8382 / VKM B-1628</strain>
    </source>
</reference>
<dbReference type="AlphaFoldDB" id="G7W607"/>
<dbReference type="PATRIC" id="fig|768706.3.peg.1747"/>
<keyword evidence="2" id="KW-1185">Reference proteome</keyword>
<reference evidence="2" key="1">
    <citation type="submission" date="2011-11" db="EMBL/GenBank/DDBJ databases">
        <title>Complete sequence of Desulfosporosinus orientis DSM 765.</title>
        <authorList>
            <person name="Lucas S."/>
            <person name="Han J."/>
            <person name="Lapidus A."/>
            <person name="Cheng J.-F."/>
            <person name="Goodwin L."/>
            <person name="Pitluck S."/>
            <person name="Peters L."/>
            <person name="Ovchinnikova G."/>
            <person name="Teshima H."/>
            <person name="Detter J.C."/>
            <person name="Han C."/>
            <person name="Tapia R."/>
            <person name="Land M."/>
            <person name="Hauser L."/>
            <person name="Kyrpides N."/>
            <person name="Ivanova N."/>
            <person name="Pagani I."/>
            <person name="Pester M."/>
            <person name="Spring S."/>
            <person name="Ollivier B."/>
            <person name="Rattei T."/>
            <person name="Klenk H.-P."/>
            <person name="Wagner M."/>
            <person name="Loy A."/>
            <person name="Woyke T."/>
        </authorList>
    </citation>
    <scope>NUCLEOTIDE SEQUENCE [LARGE SCALE GENOMIC DNA]</scope>
    <source>
        <strain evidence="2">ATCC 19365 / DSM 765 / NCIMB 8382 / VKM B-1628</strain>
    </source>
</reference>
<dbReference type="EMBL" id="CP003108">
    <property type="protein sequence ID" value="AET67383.1"/>
    <property type="molecule type" value="Genomic_DNA"/>
</dbReference>
<name>G7W607_DESOD</name>
<protein>
    <submittedName>
        <fullName evidence="1">Uncharacterized protein</fullName>
    </submittedName>
</protein>
<accession>G7W607</accession>
<dbReference type="KEGG" id="dor:Desor_1744"/>
<organism evidence="1 2">
    <name type="scientific">Desulfosporosinus orientis (strain ATCC 19365 / DSM 765 / NCIMB 8382 / VKM B-1628 / Singapore I)</name>
    <name type="common">Desulfotomaculum orientis</name>
    <dbReference type="NCBI Taxonomy" id="768706"/>
    <lineage>
        <taxon>Bacteria</taxon>
        <taxon>Bacillati</taxon>
        <taxon>Bacillota</taxon>
        <taxon>Clostridia</taxon>
        <taxon>Eubacteriales</taxon>
        <taxon>Desulfitobacteriaceae</taxon>
        <taxon>Desulfosporosinus</taxon>
    </lineage>
</organism>
<dbReference type="OrthoDB" id="1796585at2"/>